<dbReference type="PANTHER" id="PTHR32322">
    <property type="entry name" value="INNER MEMBRANE TRANSPORTER"/>
    <property type="match status" value="1"/>
</dbReference>
<dbReference type="InterPro" id="IPR050638">
    <property type="entry name" value="AA-Vitamin_Transporters"/>
</dbReference>
<evidence type="ECO:0000256" key="3">
    <source>
        <dbReference type="ARBA" id="ARBA00022692"/>
    </source>
</evidence>
<feature type="transmembrane region" description="Helical" evidence="7">
    <location>
        <begin position="137"/>
        <end position="155"/>
    </location>
</feature>
<feature type="transmembrane region" description="Helical" evidence="7">
    <location>
        <begin position="41"/>
        <end position="60"/>
    </location>
</feature>
<reference evidence="10" key="1">
    <citation type="journal article" date="2022" name="bioRxiv">
        <title>Genomics of Preaxostyla Flagellates Illuminates Evolutionary Transitions and the Path Towards Mitochondrial Loss.</title>
        <authorList>
            <person name="Novak L.V.F."/>
            <person name="Treitli S.C."/>
            <person name="Pyrih J."/>
            <person name="Halakuc P."/>
            <person name="Pipaliya S.V."/>
            <person name="Vacek V."/>
            <person name="Brzon O."/>
            <person name="Soukal P."/>
            <person name="Eme L."/>
            <person name="Dacks J.B."/>
            <person name="Karnkowska A."/>
            <person name="Elias M."/>
            <person name="Hampl V."/>
        </authorList>
    </citation>
    <scope>NUCLEOTIDE SEQUENCE</scope>
    <source>
        <strain evidence="10">RCP-MX</strain>
    </source>
</reference>
<evidence type="ECO:0000313" key="11">
    <source>
        <dbReference type="Proteomes" id="UP001141327"/>
    </source>
</evidence>
<feature type="transmembrane region" description="Helical" evidence="7">
    <location>
        <begin position="72"/>
        <end position="92"/>
    </location>
</feature>
<evidence type="ECO:0000256" key="2">
    <source>
        <dbReference type="ARBA" id="ARBA00022475"/>
    </source>
</evidence>
<feature type="region of interest" description="Disordered" evidence="6">
    <location>
        <begin position="908"/>
        <end position="980"/>
    </location>
</feature>
<evidence type="ECO:0000259" key="9">
    <source>
        <dbReference type="Pfam" id="PF14630"/>
    </source>
</evidence>
<evidence type="ECO:0000259" key="8">
    <source>
        <dbReference type="Pfam" id="PF00892"/>
    </source>
</evidence>
<feature type="domain" description="Origin recognition complex subunit 5 C-terminal" evidence="9">
    <location>
        <begin position="738"/>
        <end position="856"/>
    </location>
</feature>
<dbReference type="EMBL" id="JAPMOS010000011">
    <property type="protein sequence ID" value="KAJ4460663.1"/>
    <property type="molecule type" value="Genomic_DNA"/>
</dbReference>
<keyword evidence="11" id="KW-1185">Reference proteome</keyword>
<feature type="compositionally biased region" description="Basic and acidic residues" evidence="6">
    <location>
        <begin position="908"/>
        <end position="944"/>
    </location>
</feature>
<keyword evidence="5 7" id="KW-0472">Membrane</keyword>
<comment type="caution">
    <text evidence="10">The sequence shown here is derived from an EMBL/GenBank/DDBJ whole genome shotgun (WGS) entry which is preliminary data.</text>
</comment>
<feature type="transmembrane region" description="Helical" evidence="7">
    <location>
        <begin position="198"/>
        <end position="218"/>
    </location>
</feature>
<evidence type="ECO:0008006" key="12">
    <source>
        <dbReference type="Google" id="ProtNLM"/>
    </source>
</evidence>
<dbReference type="InterPro" id="IPR037185">
    <property type="entry name" value="EmrE-like"/>
</dbReference>
<comment type="subcellular location">
    <subcellularLocation>
        <location evidence="1">Cell membrane</location>
        <topology evidence="1">Multi-pass membrane protein</topology>
    </subcellularLocation>
</comment>
<dbReference type="Pfam" id="PF00892">
    <property type="entry name" value="EamA"/>
    <property type="match status" value="2"/>
</dbReference>
<evidence type="ECO:0000256" key="6">
    <source>
        <dbReference type="SAM" id="MobiDB-lite"/>
    </source>
</evidence>
<gene>
    <name evidence="10" type="ORF">PAPYR_2881</name>
</gene>
<dbReference type="InterPro" id="IPR000620">
    <property type="entry name" value="EamA_dom"/>
</dbReference>
<keyword evidence="3 7" id="KW-0812">Transmembrane</keyword>
<keyword evidence="2" id="KW-1003">Cell membrane</keyword>
<keyword evidence="4 7" id="KW-1133">Transmembrane helix</keyword>
<accession>A0ABQ8UNA5</accession>
<dbReference type="PANTHER" id="PTHR32322:SF18">
    <property type="entry name" value="S-ADENOSYLMETHIONINE_S-ADENOSYLHOMOCYSTEINE TRANSPORTER"/>
    <property type="match status" value="1"/>
</dbReference>
<name>A0ABQ8UNA5_9EUKA</name>
<feature type="compositionally biased region" description="Low complexity" evidence="6">
    <location>
        <begin position="390"/>
        <end position="400"/>
    </location>
</feature>
<evidence type="ECO:0000256" key="4">
    <source>
        <dbReference type="ARBA" id="ARBA00022989"/>
    </source>
</evidence>
<feature type="region of interest" description="Disordered" evidence="6">
    <location>
        <begin position="380"/>
        <end position="406"/>
    </location>
</feature>
<feature type="transmembrane region" description="Helical" evidence="7">
    <location>
        <begin position="112"/>
        <end position="131"/>
    </location>
</feature>
<proteinExistence type="predicted"/>
<dbReference type="Pfam" id="PF14630">
    <property type="entry name" value="ORC5_C"/>
    <property type="match status" value="1"/>
</dbReference>
<dbReference type="SUPFAM" id="SSF103481">
    <property type="entry name" value="Multidrug resistance efflux transporter EmrE"/>
    <property type="match status" value="2"/>
</dbReference>
<feature type="transmembrane region" description="Helical" evidence="7">
    <location>
        <begin position="162"/>
        <end position="186"/>
    </location>
</feature>
<dbReference type="SUPFAM" id="SSF52540">
    <property type="entry name" value="P-loop containing nucleoside triphosphate hydrolases"/>
    <property type="match status" value="1"/>
</dbReference>
<dbReference type="Proteomes" id="UP001141327">
    <property type="component" value="Unassembled WGS sequence"/>
</dbReference>
<evidence type="ECO:0000313" key="10">
    <source>
        <dbReference type="EMBL" id="KAJ4460663.1"/>
    </source>
</evidence>
<dbReference type="InterPro" id="IPR027417">
    <property type="entry name" value="P-loop_NTPase"/>
</dbReference>
<organism evidence="10 11">
    <name type="scientific">Paratrimastix pyriformis</name>
    <dbReference type="NCBI Taxonomy" id="342808"/>
    <lineage>
        <taxon>Eukaryota</taxon>
        <taxon>Metamonada</taxon>
        <taxon>Preaxostyla</taxon>
        <taxon>Paratrimastigidae</taxon>
        <taxon>Paratrimastix</taxon>
    </lineage>
</organism>
<dbReference type="InterPro" id="IPR047088">
    <property type="entry name" value="ORC5_C"/>
</dbReference>
<protein>
    <recommendedName>
        <fullName evidence="12">EamA domain-containing protein</fullName>
    </recommendedName>
</protein>
<evidence type="ECO:0000256" key="5">
    <source>
        <dbReference type="ARBA" id="ARBA00023136"/>
    </source>
</evidence>
<feature type="transmembrane region" description="Helical" evidence="7">
    <location>
        <begin position="267"/>
        <end position="285"/>
    </location>
</feature>
<feature type="domain" description="EamA" evidence="8">
    <location>
        <begin position="204"/>
        <end position="340"/>
    </location>
</feature>
<evidence type="ECO:0000256" key="1">
    <source>
        <dbReference type="ARBA" id="ARBA00004651"/>
    </source>
</evidence>
<feature type="transmembrane region" description="Helical" evidence="7">
    <location>
        <begin position="297"/>
        <end position="317"/>
    </location>
</feature>
<evidence type="ECO:0000256" key="7">
    <source>
        <dbReference type="SAM" id="Phobius"/>
    </source>
</evidence>
<feature type="transmembrane region" description="Helical" evidence="7">
    <location>
        <begin position="230"/>
        <end position="255"/>
    </location>
</feature>
<feature type="domain" description="EamA" evidence="8">
    <location>
        <begin position="44"/>
        <end position="179"/>
    </location>
</feature>
<sequence>MRLCRCARHESTRQRNRPPCAAVTTDGPLEEAIMKDSVQQAVAHLVLLTTQLISSGYSVLAKNAVATFDSVIFAFFRLTGGMLILMSISFLLNKKKGTQWLPRKGDWSHIWLYAFTAGFFNQLSYVLALRFLPASVVSMFGPLNPVCAMCFALVLKQEAFSYLRLGAVVLALVGAGIMLSIDQVVLGLLDPAAVSEPMTWSTALGYACALANTLNSGLLRSSQKKTMERLPLTMANAWMNLLGGGMLLLVTPFFWGNFTPLTITPMAWVALAYAIVFAAVINYMLGSYSSRHVSPTAFSLWGALAPFLTCTLAVIFLGESLTVRHWIGGFIVVLSLLLVIYARHVEIKGRPGVAGHAAPTPAPQSPATVHAGTELTDLATPTATSGGAHVSPPVLPSVTLPEPPRARLTAPGAEETVVVSMVPHHGGGYQQTAAMPAAVAPFEQTPIVMVANPSVVRIRIPLPWGTQPLAVMLSPVPELAGLYPDREEQIKSVYPLFAQAQLGPSFTAFVHGPASTGKSTILREFSSRMAPTVSSVMISCEAMFQIPDYFNEIINAILSEILKSFQTFWEVAYRQWFQYPIPLLLNRLSVILSTRLLPFCFGPVRALGTVVYFDAYTDEQAKRILLAKHKATLRAHQPPYPEAERVDREQVGEWILTHTIQYARPIDRDIRKVMRAFEQRVDLIVGELERTRLPGKSLGATLNGQLATARQAFVDSVRPLTFAADHQLREAPSPLAALPRGARLLFLAGFVASHALPRSDVETFTGVKSRRRARRGADEHKVRIAIPRSPPRQPVLASAIPTSTVAASHSSIVSVPSFTTQTRQTDLVNGPPRPFPLGRLLAIFQALCQAYLDPEADEQQQRASSAPQHGNPLHIPGPACLSVLERPPAIPAGRLVLLDAAYAKGAREEAAEGQEERQRQKRSRAEESEDKEKGGEKDREKDGPGADNAGGGTAGVGIVATAGGQPPYPDGGRDPVAPGMPQWDFPAEYIALIHSYPAYFQPRGGHSQQYIFLGNAFEMLPLAQAFDVDLGQLCR</sequence>